<dbReference type="eggNOG" id="COG1322">
    <property type="taxonomic scope" value="Bacteria"/>
</dbReference>
<evidence type="ECO:0000256" key="2">
    <source>
        <dbReference type="SAM" id="Phobius"/>
    </source>
</evidence>
<proteinExistence type="predicted"/>
<keyword evidence="4" id="KW-1185">Reference proteome</keyword>
<dbReference type="RefSeq" id="WP_009545309.1">
    <property type="nucleotide sequence ID" value="NC_010546.1"/>
</dbReference>
<keyword evidence="2" id="KW-1133">Transmembrane helix</keyword>
<sequence length="82" mass="9157">MNEPVTVTYDLAEILKRIEDKIDTLQKDVTELKVGQARLEEKVDGLGKRLDYQEFINRGVVIGLIVALLGGLAKMFGWIGNP</sequence>
<reference evidence="3 4" key="1">
    <citation type="journal article" date="2008" name="Proc. Natl. Acad. Sci. U.S.A.">
        <title>The genome of Cyanothece 51142, a unicellular diazotrophic cyanobacterium important in the marine nitrogen cycle.</title>
        <authorList>
            <person name="Welsh E.A."/>
            <person name="Liberton M."/>
            <person name="Stoeckel J."/>
            <person name="Loh T."/>
            <person name="Elvitigala T."/>
            <person name="Wang C."/>
            <person name="Wollam A."/>
            <person name="Fulton R.S."/>
            <person name="Clifton S.W."/>
            <person name="Jacobs J.M."/>
            <person name="Aurora R."/>
            <person name="Ghosh B.K."/>
            <person name="Sherman L.A."/>
            <person name="Smith R.D."/>
            <person name="Wilson R.K."/>
            <person name="Pakrasi H.B."/>
        </authorList>
    </citation>
    <scope>NUCLEOTIDE SEQUENCE [LARGE SCALE GENOMIC DNA]</scope>
    <source>
        <strain evidence="4">ATCC 51142 / BH68</strain>
    </source>
</reference>
<dbReference type="EMBL" id="CP000806">
    <property type="protein sequence ID" value="ACB52872.1"/>
    <property type="molecule type" value="Genomic_DNA"/>
</dbReference>
<evidence type="ECO:0008006" key="5">
    <source>
        <dbReference type="Google" id="ProtNLM"/>
    </source>
</evidence>
<evidence type="ECO:0000256" key="1">
    <source>
        <dbReference type="SAM" id="Coils"/>
    </source>
</evidence>
<dbReference type="OrthoDB" id="471184at2"/>
<keyword evidence="2" id="KW-0812">Transmembrane</keyword>
<dbReference type="HOGENOM" id="CLU_110168_1_1_3"/>
<accession>B1WZX3</accession>
<keyword evidence="1" id="KW-0175">Coiled coil</keyword>
<dbReference type="STRING" id="43989.cce_3524"/>
<name>B1WZX3_CROS5</name>
<protein>
    <recommendedName>
        <fullName evidence="5">DUF4164 domain-containing protein</fullName>
    </recommendedName>
</protein>
<dbReference type="KEGG" id="cyt:cce_3524"/>
<dbReference type="Proteomes" id="UP000001203">
    <property type="component" value="Chromosome circular"/>
</dbReference>
<evidence type="ECO:0000313" key="3">
    <source>
        <dbReference type="EMBL" id="ACB52872.1"/>
    </source>
</evidence>
<feature type="coiled-coil region" evidence="1">
    <location>
        <begin position="15"/>
        <end position="42"/>
    </location>
</feature>
<feature type="transmembrane region" description="Helical" evidence="2">
    <location>
        <begin position="55"/>
        <end position="79"/>
    </location>
</feature>
<dbReference type="AlphaFoldDB" id="B1WZX3"/>
<keyword evidence="2" id="KW-0472">Membrane</keyword>
<organism evidence="3 4">
    <name type="scientific">Crocosphaera subtropica (strain ATCC 51142 / BH68)</name>
    <name type="common">Cyanothece sp. (strain ATCC 51142)</name>
    <dbReference type="NCBI Taxonomy" id="43989"/>
    <lineage>
        <taxon>Bacteria</taxon>
        <taxon>Bacillati</taxon>
        <taxon>Cyanobacteriota</taxon>
        <taxon>Cyanophyceae</taxon>
        <taxon>Oscillatoriophycideae</taxon>
        <taxon>Chroococcales</taxon>
        <taxon>Aphanothecaceae</taxon>
        <taxon>Crocosphaera</taxon>
        <taxon>Crocosphaera subtropica</taxon>
    </lineage>
</organism>
<evidence type="ECO:0000313" key="4">
    <source>
        <dbReference type="Proteomes" id="UP000001203"/>
    </source>
</evidence>
<gene>
    <name evidence="3" type="ordered locus">cce_3524</name>
</gene>